<feature type="transmembrane region" description="Helical" evidence="7">
    <location>
        <begin position="79"/>
        <end position="98"/>
    </location>
</feature>
<evidence type="ECO:0000313" key="8">
    <source>
        <dbReference type="EMBL" id="AOM75933.1"/>
    </source>
</evidence>
<feature type="transmembrane region" description="Helical" evidence="7">
    <location>
        <begin position="110"/>
        <end position="130"/>
    </location>
</feature>
<evidence type="ECO:0000256" key="3">
    <source>
        <dbReference type="ARBA" id="ARBA00022475"/>
    </source>
</evidence>
<evidence type="ECO:0000256" key="5">
    <source>
        <dbReference type="ARBA" id="ARBA00022989"/>
    </source>
</evidence>
<evidence type="ECO:0000313" key="9">
    <source>
        <dbReference type="Proteomes" id="UP000094313"/>
    </source>
</evidence>
<feature type="transmembrane region" description="Helical" evidence="7">
    <location>
        <begin position="363"/>
        <end position="394"/>
    </location>
</feature>
<dbReference type="CDD" id="cd13127">
    <property type="entry name" value="MATE_tuaB_like"/>
    <property type="match status" value="1"/>
</dbReference>
<dbReference type="PANTHER" id="PTHR30250">
    <property type="entry name" value="PST FAMILY PREDICTED COLANIC ACID TRANSPORTER"/>
    <property type="match status" value="1"/>
</dbReference>
<evidence type="ECO:0000256" key="1">
    <source>
        <dbReference type="ARBA" id="ARBA00004651"/>
    </source>
</evidence>
<dbReference type="InterPro" id="IPR050833">
    <property type="entry name" value="Poly_Biosynth_Transport"/>
</dbReference>
<evidence type="ECO:0000256" key="6">
    <source>
        <dbReference type="ARBA" id="ARBA00023136"/>
    </source>
</evidence>
<evidence type="ECO:0000256" key="7">
    <source>
        <dbReference type="SAM" id="Phobius"/>
    </source>
</evidence>
<protein>
    <submittedName>
        <fullName evidence="8">Lipopolysaccharide biosynthesis protein</fullName>
    </submittedName>
</protein>
<feature type="transmembrane region" description="Helical" evidence="7">
    <location>
        <begin position="12"/>
        <end position="37"/>
    </location>
</feature>
<reference evidence="8 9" key="1">
    <citation type="submission" date="2016-08" db="EMBL/GenBank/DDBJ databases">
        <authorList>
            <person name="Seilhamer J.J."/>
        </authorList>
    </citation>
    <scope>NUCLEOTIDE SEQUENCE [LARGE SCALE GENOMIC DNA]</scope>
    <source>
        <strain evidence="8 9">DX4</strain>
    </source>
</reference>
<keyword evidence="5 7" id="KW-1133">Transmembrane helix</keyword>
<dbReference type="EMBL" id="CP017141">
    <property type="protein sequence ID" value="AOM75933.1"/>
    <property type="molecule type" value="Genomic_DNA"/>
</dbReference>
<comment type="subcellular location">
    <subcellularLocation>
        <location evidence="1">Cell membrane</location>
        <topology evidence="1">Multi-pass membrane protein</topology>
    </subcellularLocation>
</comment>
<dbReference type="GO" id="GO:0005886">
    <property type="term" value="C:plasma membrane"/>
    <property type="evidence" value="ECO:0007669"/>
    <property type="project" value="UniProtKB-SubCell"/>
</dbReference>
<dbReference type="RefSeq" id="WP_069377630.1">
    <property type="nucleotide sequence ID" value="NZ_CP017141.1"/>
</dbReference>
<gene>
    <name evidence="8" type="ORF">BFS30_01350</name>
</gene>
<feature type="transmembrane region" description="Helical" evidence="7">
    <location>
        <begin position="447"/>
        <end position="470"/>
    </location>
</feature>
<dbReference type="OrthoDB" id="9770347at2"/>
<evidence type="ECO:0000256" key="4">
    <source>
        <dbReference type="ARBA" id="ARBA00022692"/>
    </source>
</evidence>
<feature type="transmembrane region" description="Helical" evidence="7">
    <location>
        <begin position="151"/>
        <end position="173"/>
    </location>
</feature>
<feature type="transmembrane region" description="Helical" evidence="7">
    <location>
        <begin position="322"/>
        <end position="342"/>
    </location>
</feature>
<comment type="similarity">
    <text evidence="2">Belongs to the polysaccharide synthase family.</text>
</comment>
<keyword evidence="4 7" id="KW-0812">Transmembrane</keyword>
<accession>A0A1D7QB78</accession>
<dbReference type="Proteomes" id="UP000094313">
    <property type="component" value="Chromosome"/>
</dbReference>
<evidence type="ECO:0000256" key="2">
    <source>
        <dbReference type="ARBA" id="ARBA00007430"/>
    </source>
</evidence>
<feature type="transmembrane region" description="Helical" evidence="7">
    <location>
        <begin position="43"/>
        <end position="67"/>
    </location>
</feature>
<feature type="transmembrane region" description="Helical" evidence="7">
    <location>
        <begin position="185"/>
        <end position="204"/>
    </location>
</feature>
<keyword evidence="3" id="KW-1003">Cell membrane</keyword>
<feature type="transmembrane region" description="Helical" evidence="7">
    <location>
        <begin position="291"/>
        <end position="310"/>
    </location>
</feature>
<dbReference type="PANTHER" id="PTHR30250:SF10">
    <property type="entry name" value="LIPOPOLYSACCHARIDE BIOSYNTHESIS PROTEIN WZXC"/>
    <property type="match status" value="1"/>
</dbReference>
<organism evidence="8 9">
    <name type="scientific">Pedobacter steynii</name>
    <dbReference type="NCBI Taxonomy" id="430522"/>
    <lineage>
        <taxon>Bacteria</taxon>
        <taxon>Pseudomonadati</taxon>
        <taxon>Bacteroidota</taxon>
        <taxon>Sphingobacteriia</taxon>
        <taxon>Sphingobacteriales</taxon>
        <taxon>Sphingobacteriaceae</taxon>
        <taxon>Pedobacter</taxon>
    </lineage>
</organism>
<keyword evidence="6 7" id="KW-0472">Membrane</keyword>
<dbReference type="Pfam" id="PF13440">
    <property type="entry name" value="Polysacc_synt_3"/>
    <property type="match status" value="1"/>
</dbReference>
<dbReference type="KEGG" id="psty:BFS30_01350"/>
<dbReference type="AlphaFoldDB" id="A0A1D7QB78"/>
<keyword evidence="9" id="KW-1185">Reference proteome</keyword>
<sequence length="480" mass="54328">MSLQKETLSGLLWTFTQQFSVQLISFCITIILARILMPAEFGLIAMLTVFIAIGNALLEGGLASSLIRSPDLTQEDYSTVFYFNLIGSLLIYGLVYLLAPLVSAFYHQDALTLVLRIYALDFILNAFFSVQNARLTKEMKFRIQMLIQIPAVLGGGLLGIFLAMNGYGVWSLVWMSLFQSFLSTIMHWIYSGWTPDLIFSLACFKRHFHFGYKMTLTGLLEIVYRNIYVLIIGKYYAAVQLGYYSRAESISQLPVTNISAVISKVTYPMFSKIAEDDEKMKWVYKKLMQQVLFWNTPVLIFLALIAEPLFNVLLGSKWLPAVPYFQILCFAGIMYPLHAYNLNILKVKGRSDLILKLESVKKGICVVGILAAIPFGIYGLLYFQLLFNFIGYYINSFYSGKMISYPIPEQIADAAPIIGNSALAGVICYLFDEYGLRSLFLSDFSRILINGSFFLIVYLAGSSLFRLAAIHDFKQLILKR</sequence>
<proteinExistence type="inferred from homology"/>
<name>A0A1D7QB78_9SPHI</name>